<proteinExistence type="predicted"/>
<gene>
    <name evidence="2" type="ORF">SAMN05192549_108151</name>
</gene>
<feature type="signal peptide" evidence="1">
    <location>
        <begin position="1"/>
        <end position="21"/>
    </location>
</feature>
<evidence type="ECO:0000313" key="3">
    <source>
        <dbReference type="Proteomes" id="UP000184339"/>
    </source>
</evidence>
<evidence type="ECO:0000256" key="1">
    <source>
        <dbReference type="SAM" id="SignalP"/>
    </source>
</evidence>
<dbReference type="Proteomes" id="UP000184339">
    <property type="component" value="Unassembled WGS sequence"/>
</dbReference>
<dbReference type="OrthoDB" id="8779749at2"/>
<keyword evidence="3" id="KW-1185">Reference proteome</keyword>
<dbReference type="AlphaFoldDB" id="A0A1M7QX23"/>
<feature type="chain" id="PRO_5012478174" evidence="1">
    <location>
        <begin position="22"/>
        <end position="104"/>
    </location>
</feature>
<evidence type="ECO:0000313" key="2">
    <source>
        <dbReference type="EMBL" id="SHN36257.1"/>
    </source>
</evidence>
<accession>A0A1M7QX23</accession>
<dbReference type="RefSeq" id="WP_072786934.1">
    <property type="nucleotide sequence ID" value="NZ_FRCX01000008.1"/>
</dbReference>
<name>A0A1M7QX23_9BURK</name>
<organism evidence="2 3">
    <name type="scientific">Duganella sacchari</name>
    <dbReference type="NCBI Taxonomy" id="551987"/>
    <lineage>
        <taxon>Bacteria</taxon>
        <taxon>Pseudomonadati</taxon>
        <taxon>Pseudomonadota</taxon>
        <taxon>Betaproteobacteria</taxon>
        <taxon>Burkholderiales</taxon>
        <taxon>Oxalobacteraceae</taxon>
        <taxon>Telluria group</taxon>
        <taxon>Duganella</taxon>
    </lineage>
</organism>
<keyword evidence="1" id="KW-0732">Signal</keyword>
<protein>
    <submittedName>
        <fullName evidence="2">Uncharacterized protein</fullName>
    </submittedName>
</protein>
<reference evidence="3" key="1">
    <citation type="submission" date="2016-11" db="EMBL/GenBank/DDBJ databases">
        <authorList>
            <person name="Varghese N."/>
            <person name="Submissions S."/>
        </authorList>
    </citation>
    <scope>NUCLEOTIDE SEQUENCE [LARGE SCALE GENOMIC DNA]</scope>
    <source>
        <strain evidence="3">Sac-22</strain>
    </source>
</reference>
<sequence length="104" mass="10924">MKTFTKALAVVLFSLPLLANAAGKSASASMQVTFEVKESCTVQTPDNATAAANTNSNTKTAPTVACQLKSPYLTARSTNQAATSSDKAANTVRQETAGEWTIYF</sequence>
<dbReference type="EMBL" id="FRCX01000008">
    <property type="protein sequence ID" value="SHN36257.1"/>
    <property type="molecule type" value="Genomic_DNA"/>
</dbReference>